<dbReference type="EMBL" id="FLUV01002043">
    <property type="protein sequence ID" value="SBW26340.1"/>
    <property type="molecule type" value="Genomic_DNA"/>
</dbReference>
<dbReference type="SUPFAM" id="SSF53056">
    <property type="entry name" value="beta-carbonic anhydrase, cab"/>
    <property type="match status" value="1"/>
</dbReference>
<comment type="cofactor">
    <cofactor evidence="8">
        <name>Zn(2+)</name>
        <dbReference type="ChEBI" id="CHEBI:29105"/>
    </cofactor>
    <text evidence="8">Binds 1 zinc ion per subunit.</text>
</comment>
<evidence type="ECO:0000256" key="2">
    <source>
        <dbReference type="ARBA" id="ARBA00012925"/>
    </source>
</evidence>
<evidence type="ECO:0000313" key="10">
    <source>
        <dbReference type="EMBL" id="SBW26340.1"/>
    </source>
</evidence>
<dbReference type="InterPro" id="IPR015892">
    <property type="entry name" value="Carbonic_anhydrase_CS"/>
</dbReference>
<name>A0A1C3P959_9ACTN</name>
<dbReference type="PROSITE" id="PS00705">
    <property type="entry name" value="PROK_CO2_ANHYDRASE_2"/>
    <property type="match status" value="1"/>
</dbReference>
<dbReference type="EC" id="4.2.1.1" evidence="2 9"/>
<organism evidence="10 11">
    <name type="scientific">Candidatus Protofrankia californiensis</name>
    <dbReference type="NCBI Taxonomy" id="1839754"/>
    <lineage>
        <taxon>Bacteria</taxon>
        <taxon>Bacillati</taxon>
        <taxon>Actinomycetota</taxon>
        <taxon>Actinomycetes</taxon>
        <taxon>Frankiales</taxon>
        <taxon>Frankiaceae</taxon>
        <taxon>Protofrankia</taxon>
    </lineage>
</organism>
<keyword evidence="3 8" id="KW-0479">Metal-binding</keyword>
<dbReference type="GO" id="GO:0008270">
    <property type="term" value="F:zinc ion binding"/>
    <property type="evidence" value="ECO:0007669"/>
    <property type="project" value="UniProtKB-UniRule"/>
</dbReference>
<reference evidence="11" key="1">
    <citation type="submission" date="2016-02" db="EMBL/GenBank/DDBJ databases">
        <authorList>
            <person name="Wibberg D."/>
        </authorList>
    </citation>
    <scope>NUCLEOTIDE SEQUENCE [LARGE SCALE GENOMIC DNA]</scope>
</reference>
<evidence type="ECO:0000256" key="7">
    <source>
        <dbReference type="ARBA" id="ARBA00048348"/>
    </source>
</evidence>
<evidence type="ECO:0000256" key="1">
    <source>
        <dbReference type="ARBA" id="ARBA00006217"/>
    </source>
</evidence>
<dbReference type="InterPro" id="IPR036874">
    <property type="entry name" value="Carbonic_anhydrase_sf"/>
</dbReference>
<evidence type="ECO:0000256" key="4">
    <source>
        <dbReference type="ARBA" id="ARBA00022833"/>
    </source>
</evidence>
<sequence length="200" mass="22233">MQSLIDHARSFPAKIDDRREEFARLVRGQRPQALFISCSDSRVMPSLITGARPGEIFELRTAGNIVPSYHPQVTCGVAGTLEFAVKALNVPDIVICGHSHCGAVQALIRRETVQSMPLVERWLARASHRPDKPESTRATGEDPDAVAKQHLLTQLGHLQTYPCVARRLASGRLRLHAWFYTVETGEVLAHRPGAREFQPL</sequence>
<feature type="binding site" evidence="8">
    <location>
        <position position="101"/>
    </location>
    <ligand>
        <name>Zn(2+)</name>
        <dbReference type="ChEBI" id="CHEBI:29105"/>
    </ligand>
</feature>
<accession>A0A1C3P959</accession>
<protein>
    <recommendedName>
        <fullName evidence="2 9">Carbonic anhydrase</fullName>
        <ecNumber evidence="2 9">4.2.1.1</ecNumber>
    </recommendedName>
    <alternativeName>
        <fullName evidence="9">Carbonate dehydratase</fullName>
    </alternativeName>
</protein>
<keyword evidence="5 9" id="KW-0456">Lyase</keyword>
<dbReference type="PANTHER" id="PTHR11002:SF76">
    <property type="entry name" value="CARBONIC ANHYDRASE"/>
    <property type="match status" value="1"/>
</dbReference>
<dbReference type="Pfam" id="PF00484">
    <property type="entry name" value="Pro_CA"/>
    <property type="match status" value="1"/>
</dbReference>
<feature type="binding site" evidence="8">
    <location>
        <position position="98"/>
    </location>
    <ligand>
        <name>Zn(2+)</name>
        <dbReference type="ChEBI" id="CHEBI:29105"/>
    </ligand>
</feature>
<evidence type="ECO:0000256" key="6">
    <source>
        <dbReference type="ARBA" id="ARBA00024993"/>
    </source>
</evidence>
<comment type="function">
    <text evidence="6">Catalyzes the reversible hydration of carbon dioxide to form bicarbonate.</text>
</comment>
<dbReference type="AlphaFoldDB" id="A0A1C3P959"/>
<comment type="catalytic activity">
    <reaction evidence="7 9">
        <text>hydrogencarbonate + H(+) = CO2 + H2O</text>
        <dbReference type="Rhea" id="RHEA:10748"/>
        <dbReference type="ChEBI" id="CHEBI:15377"/>
        <dbReference type="ChEBI" id="CHEBI:15378"/>
        <dbReference type="ChEBI" id="CHEBI:16526"/>
        <dbReference type="ChEBI" id="CHEBI:17544"/>
        <dbReference type="EC" id="4.2.1.1"/>
    </reaction>
</comment>
<gene>
    <name evidence="10" type="ORF">FDG2_4859</name>
</gene>
<dbReference type="PANTHER" id="PTHR11002">
    <property type="entry name" value="CARBONIC ANHYDRASE"/>
    <property type="match status" value="1"/>
</dbReference>
<comment type="function">
    <text evidence="9">Reversible hydration of carbon dioxide.</text>
</comment>
<evidence type="ECO:0000313" key="11">
    <source>
        <dbReference type="Proteomes" id="UP000199013"/>
    </source>
</evidence>
<evidence type="ECO:0000256" key="5">
    <source>
        <dbReference type="ARBA" id="ARBA00023239"/>
    </source>
</evidence>
<feature type="binding site" evidence="8">
    <location>
        <position position="40"/>
    </location>
    <ligand>
        <name>Zn(2+)</name>
        <dbReference type="ChEBI" id="CHEBI:29105"/>
    </ligand>
</feature>
<evidence type="ECO:0000256" key="8">
    <source>
        <dbReference type="PIRSR" id="PIRSR601765-1"/>
    </source>
</evidence>
<feature type="binding site" evidence="8">
    <location>
        <position position="38"/>
    </location>
    <ligand>
        <name>Zn(2+)</name>
        <dbReference type="ChEBI" id="CHEBI:29105"/>
    </ligand>
</feature>
<proteinExistence type="inferred from homology"/>
<dbReference type="GO" id="GO:0004089">
    <property type="term" value="F:carbonate dehydratase activity"/>
    <property type="evidence" value="ECO:0007669"/>
    <property type="project" value="UniProtKB-UniRule"/>
</dbReference>
<dbReference type="Gene3D" id="3.40.1050.10">
    <property type="entry name" value="Carbonic anhydrase"/>
    <property type="match status" value="1"/>
</dbReference>
<dbReference type="GO" id="GO:0015976">
    <property type="term" value="P:carbon utilization"/>
    <property type="evidence" value="ECO:0007669"/>
    <property type="project" value="InterPro"/>
</dbReference>
<keyword evidence="4 8" id="KW-0862">Zinc</keyword>
<dbReference type="Proteomes" id="UP000199013">
    <property type="component" value="Unassembled WGS sequence"/>
</dbReference>
<comment type="similarity">
    <text evidence="1 9">Belongs to the beta-class carbonic anhydrase family.</text>
</comment>
<evidence type="ECO:0000256" key="3">
    <source>
        <dbReference type="ARBA" id="ARBA00022723"/>
    </source>
</evidence>
<dbReference type="InterPro" id="IPR001765">
    <property type="entry name" value="Carbonic_anhydrase"/>
</dbReference>
<keyword evidence="11" id="KW-1185">Reference proteome</keyword>
<dbReference type="PROSITE" id="PS00704">
    <property type="entry name" value="PROK_CO2_ANHYDRASE_1"/>
    <property type="match status" value="1"/>
</dbReference>
<evidence type="ECO:0000256" key="9">
    <source>
        <dbReference type="RuleBase" id="RU003956"/>
    </source>
</evidence>
<dbReference type="SMART" id="SM00947">
    <property type="entry name" value="Pro_CA"/>
    <property type="match status" value="1"/>
</dbReference>